<evidence type="ECO:0000313" key="2">
    <source>
        <dbReference type="Proteomes" id="UP000789396"/>
    </source>
</evidence>
<feature type="non-terminal residue" evidence="1">
    <location>
        <position position="1"/>
    </location>
</feature>
<accession>A0A9N9JJ38</accession>
<sequence length="44" mass="5108">KCNNCESLCNENLARREEHLKVCEEIDPEIKQKYFSSGSSSYQP</sequence>
<protein>
    <submittedName>
        <fullName evidence="1">5236_t:CDS:1</fullName>
    </submittedName>
</protein>
<gene>
    <name evidence="1" type="ORF">RFULGI_LOCUS15890</name>
</gene>
<dbReference type="AlphaFoldDB" id="A0A9N9JJ38"/>
<comment type="caution">
    <text evidence="1">The sequence shown here is derived from an EMBL/GenBank/DDBJ whole genome shotgun (WGS) entry which is preliminary data.</text>
</comment>
<organism evidence="1 2">
    <name type="scientific">Racocetra fulgida</name>
    <dbReference type="NCBI Taxonomy" id="60492"/>
    <lineage>
        <taxon>Eukaryota</taxon>
        <taxon>Fungi</taxon>
        <taxon>Fungi incertae sedis</taxon>
        <taxon>Mucoromycota</taxon>
        <taxon>Glomeromycotina</taxon>
        <taxon>Glomeromycetes</taxon>
        <taxon>Diversisporales</taxon>
        <taxon>Gigasporaceae</taxon>
        <taxon>Racocetra</taxon>
    </lineage>
</organism>
<reference evidence="1" key="1">
    <citation type="submission" date="2021-06" db="EMBL/GenBank/DDBJ databases">
        <authorList>
            <person name="Kallberg Y."/>
            <person name="Tangrot J."/>
            <person name="Rosling A."/>
        </authorList>
    </citation>
    <scope>NUCLEOTIDE SEQUENCE</scope>
    <source>
        <strain evidence="1">IN212</strain>
    </source>
</reference>
<feature type="non-terminal residue" evidence="1">
    <location>
        <position position="44"/>
    </location>
</feature>
<dbReference type="EMBL" id="CAJVPZ010053355">
    <property type="protein sequence ID" value="CAG8781751.1"/>
    <property type="molecule type" value="Genomic_DNA"/>
</dbReference>
<proteinExistence type="predicted"/>
<dbReference type="Proteomes" id="UP000789396">
    <property type="component" value="Unassembled WGS sequence"/>
</dbReference>
<name>A0A9N9JJ38_9GLOM</name>
<keyword evidence="2" id="KW-1185">Reference proteome</keyword>
<evidence type="ECO:0000313" key="1">
    <source>
        <dbReference type="EMBL" id="CAG8781751.1"/>
    </source>
</evidence>